<protein>
    <recommendedName>
        <fullName evidence="3">Chaperonin</fullName>
    </recommendedName>
</protein>
<name>A0A0F8XB07_9ZZZZ</name>
<evidence type="ECO:0000313" key="2">
    <source>
        <dbReference type="EMBL" id="KKK65983.1"/>
    </source>
</evidence>
<reference evidence="2" key="1">
    <citation type="journal article" date="2015" name="Nature">
        <title>Complex archaea that bridge the gap between prokaryotes and eukaryotes.</title>
        <authorList>
            <person name="Spang A."/>
            <person name="Saw J.H."/>
            <person name="Jorgensen S.L."/>
            <person name="Zaremba-Niedzwiedzka K."/>
            <person name="Martijn J."/>
            <person name="Lind A.E."/>
            <person name="van Eijk R."/>
            <person name="Schleper C."/>
            <person name="Guy L."/>
            <person name="Ettema T.J."/>
        </authorList>
    </citation>
    <scope>NUCLEOTIDE SEQUENCE</scope>
</reference>
<proteinExistence type="predicted"/>
<dbReference type="CDD" id="cd00320">
    <property type="entry name" value="cpn10"/>
    <property type="match status" value="1"/>
</dbReference>
<keyword evidence="1" id="KW-0143">Chaperone</keyword>
<dbReference type="Gene3D" id="2.30.33.40">
    <property type="entry name" value="GroES chaperonin"/>
    <property type="match status" value="1"/>
</dbReference>
<evidence type="ECO:0000256" key="1">
    <source>
        <dbReference type="ARBA" id="ARBA00023186"/>
    </source>
</evidence>
<dbReference type="InterPro" id="IPR020818">
    <property type="entry name" value="Chaperonin_GroES"/>
</dbReference>
<dbReference type="SMART" id="SM00883">
    <property type="entry name" value="Cpn10"/>
    <property type="match status" value="1"/>
</dbReference>
<dbReference type="SUPFAM" id="SSF50129">
    <property type="entry name" value="GroES-like"/>
    <property type="match status" value="1"/>
</dbReference>
<dbReference type="GO" id="GO:0005524">
    <property type="term" value="F:ATP binding"/>
    <property type="evidence" value="ECO:0007669"/>
    <property type="project" value="InterPro"/>
</dbReference>
<dbReference type="GO" id="GO:0044183">
    <property type="term" value="F:protein folding chaperone"/>
    <property type="evidence" value="ECO:0007669"/>
    <property type="project" value="InterPro"/>
</dbReference>
<dbReference type="InterPro" id="IPR011032">
    <property type="entry name" value="GroES-like_sf"/>
</dbReference>
<feature type="non-terminal residue" evidence="2">
    <location>
        <position position="1"/>
    </location>
</feature>
<gene>
    <name evidence="2" type="ORF">LCGC14_2968650</name>
</gene>
<evidence type="ECO:0008006" key="3">
    <source>
        <dbReference type="Google" id="ProtNLM"/>
    </source>
</evidence>
<dbReference type="Pfam" id="PF00166">
    <property type="entry name" value="Cpn10"/>
    <property type="match status" value="1"/>
</dbReference>
<organism evidence="2">
    <name type="scientific">marine sediment metagenome</name>
    <dbReference type="NCBI Taxonomy" id="412755"/>
    <lineage>
        <taxon>unclassified sequences</taxon>
        <taxon>metagenomes</taxon>
        <taxon>ecological metagenomes</taxon>
    </lineage>
</organism>
<accession>A0A0F8XB07</accession>
<dbReference type="EMBL" id="LAZR01060296">
    <property type="protein sequence ID" value="KKK65983.1"/>
    <property type="molecule type" value="Genomic_DNA"/>
</dbReference>
<dbReference type="InterPro" id="IPR037124">
    <property type="entry name" value="Chaperonin_GroES_sf"/>
</dbReference>
<comment type="caution">
    <text evidence="2">The sequence shown here is derived from an EMBL/GenBank/DDBJ whole genome shotgun (WGS) entry which is preliminary data.</text>
</comment>
<dbReference type="AlphaFoldDB" id="A0A0F8XB07"/>
<sequence>RENINVSGKLSKGVFYISNGYYWCPVSEVLLKKDTQGRWTTLRDFVFVQPIKEENIHLTDGLVLVPDSHKGMKDLRGVLAITNDKLKGVSVGDTIVFSIHSEHEFIIDGELYYKCEVQDILGKI</sequence>